<dbReference type="PROSITE" id="PS51819">
    <property type="entry name" value="VOC"/>
    <property type="match status" value="2"/>
</dbReference>
<reference evidence="2 3" key="1">
    <citation type="submission" date="2015-04" db="EMBL/GenBank/DDBJ databases">
        <title>Genome sequence of Kerstersia gyiorum CG1.</title>
        <authorList>
            <person name="Greninger A.L."/>
            <person name="Kozyreva V."/>
            <person name="Chaturvedi V."/>
        </authorList>
    </citation>
    <scope>NUCLEOTIDE SEQUENCE [LARGE SCALE GENOMIC DNA]</scope>
    <source>
        <strain evidence="2 3">CG1</strain>
    </source>
</reference>
<evidence type="ECO:0000259" key="1">
    <source>
        <dbReference type="PROSITE" id="PS51819"/>
    </source>
</evidence>
<evidence type="ECO:0000313" key="2">
    <source>
        <dbReference type="EMBL" id="KKO73372.1"/>
    </source>
</evidence>
<dbReference type="Gene3D" id="3.10.180.10">
    <property type="entry name" value="2,3-Dihydroxybiphenyl 1,2-Dioxygenase, domain 1"/>
    <property type="match status" value="2"/>
</dbReference>
<keyword evidence="2" id="KW-0223">Dioxygenase</keyword>
<keyword evidence="2" id="KW-0670">Pyruvate</keyword>
<dbReference type="GO" id="GO:0051213">
    <property type="term" value="F:dioxygenase activity"/>
    <property type="evidence" value="ECO:0007669"/>
    <property type="project" value="UniProtKB-KW"/>
</dbReference>
<feature type="domain" description="VOC" evidence="1">
    <location>
        <begin position="167"/>
        <end position="290"/>
    </location>
</feature>
<dbReference type="EMBL" id="LBNE01000001">
    <property type="protein sequence ID" value="KKO73372.1"/>
    <property type="molecule type" value="Genomic_DNA"/>
</dbReference>
<sequence length="299" mass="32999">MNGISDREAIGELRNTLGLDCVEFIEYATTRPQAFGQLLEKLGFHLAGRHRSREVLLYRQGGMNVIVNAHTQEGLSTAYPSAMPEIAAIAFRVRDAGAAWRAATARGAWPVAPQVEAMELNIPAIRGVGASKIYFVDRYEEFSIYDVDFVPVDVPAARRPLATPLRFFGIVQYVGIGRLDDWIAFYENLLDFSALPPGTRFGNLPSGRVLQSPCRRFFLQLIEPTPDAASAHPVEQLHRLAFATPDVLASVAEMRRNGLDFVESSLLHSDERGALTQAYLDGVHFELVRELEDSPGAAS</sequence>
<dbReference type="InterPro" id="IPR029068">
    <property type="entry name" value="Glyas_Bleomycin-R_OHBP_Dase"/>
</dbReference>
<dbReference type="STRING" id="206506.AAV32_03770"/>
<gene>
    <name evidence="2" type="ORF">AAV32_03770</name>
</gene>
<proteinExistence type="predicted"/>
<organism evidence="2 3">
    <name type="scientific">Kerstersia gyiorum</name>
    <dbReference type="NCBI Taxonomy" id="206506"/>
    <lineage>
        <taxon>Bacteria</taxon>
        <taxon>Pseudomonadati</taxon>
        <taxon>Pseudomonadota</taxon>
        <taxon>Betaproteobacteria</taxon>
        <taxon>Burkholderiales</taxon>
        <taxon>Alcaligenaceae</taxon>
        <taxon>Kerstersia</taxon>
    </lineage>
</organism>
<protein>
    <submittedName>
        <fullName evidence="2">4-hydroxyphenylpyruvate dioxygenase</fullName>
    </submittedName>
</protein>
<dbReference type="GeneID" id="99728005"/>
<name>A0A171KWV5_9BURK</name>
<dbReference type="SUPFAM" id="SSF54593">
    <property type="entry name" value="Glyoxalase/Bleomycin resistance protein/Dihydroxybiphenyl dioxygenase"/>
    <property type="match status" value="1"/>
</dbReference>
<dbReference type="OrthoDB" id="9780241at2"/>
<dbReference type="InterPro" id="IPR037523">
    <property type="entry name" value="VOC_core"/>
</dbReference>
<comment type="caution">
    <text evidence="2">The sequence shown here is derived from an EMBL/GenBank/DDBJ whole genome shotgun (WGS) entry which is preliminary data.</text>
</comment>
<keyword evidence="2" id="KW-0560">Oxidoreductase</keyword>
<dbReference type="Pfam" id="PF14696">
    <property type="entry name" value="Glyoxalase_5"/>
    <property type="match status" value="1"/>
</dbReference>
<feature type="domain" description="VOC" evidence="1">
    <location>
        <begin position="18"/>
        <end position="138"/>
    </location>
</feature>
<dbReference type="Proteomes" id="UP000078084">
    <property type="component" value="Unassembled WGS sequence"/>
</dbReference>
<accession>A0A171KWV5</accession>
<dbReference type="RefSeq" id="WP_068367596.1">
    <property type="nucleotide sequence ID" value="NZ_CP033936.1"/>
</dbReference>
<keyword evidence="3" id="KW-1185">Reference proteome</keyword>
<dbReference type="AlphaFoldDB" id="A0A171KWV5"/>
<dbReference type="PATRIC" id="fig|206506.3.peg.821"/>
<evidence type="ECO:0000313" key="3">
    <source>
        <dbReference type="Proteomes" id="UP000078084"/>
    </source>
</evidence>